<evidence type="ECO:0000313" key="2">
    <source>
        <dbReference type="Proteomes" id="UP000011980"/>
    </source>
</evidence>
<accession>M6FLB9</accession>
<proteinExistence type="predicted"/>
<dbReference type="Proteomes" id="UP000011980">
    <property type="component" value="Unassembled WGS sequence"/>
</dbReference>
<gene>
    <name evidence="1" type="ORF">LEP1GSC008_3209</name>
</gene>
<comment type="caution">
    <text evidence="1">The sequence shown here is derived from an EMBL/GenBank/DDBJ whole genome shotgun (WGS) entry which is preliminary data.</text>
</comment>
<name>M6FLB9_9LEPT</name>
<protein>
    <submittedName>
        <fullName evidence="1">Uncharacterized protein</fullName>
    </submittedName>
</protein>
<dbReference type="EMBL" id="ANCE01000141">
    <property type="protein sequence ID" value="EMK23591.1"/>
    <property type="molecule type" value="Genomic_DNA"/>
</dbReference>
<organism evidence="1 2">
    <name type="scientific">Leptospira kirschneri serovar Bulgarica str. Nikolaevo</name>
    <dbReference type="NCBI Taxonomy" id="1240687"/>
    <lineage>
        <taxon>Bacteria</taxon>
        <taxon>Pseudomonadati</taxon>
        <taxon>Spirochaetota</taxon>
        <taxon>Spirochaetia</taxon>
        <taxon>Leptospirales</taxon>
        <taxon>Leptospiraceae</taxon>
        <taxon>Leptospira</taxon>
    </lineage>
</organism>
<dbReference type="AlphaFoldDB" id="M6FLB9"/>
<sequence>MFVVHTGSKFSGWRSSFKCFLRFLKDTEALSFGFLTSKVIELKFS</sequence>
<evidence type="ECO:0000313" key="1">
    <source>
        <dbReference type="EMBL" id="EMK23591.1"/>
    </source>
</evidence>
<reference evidence="1 2" key="1">
    <citation type="submission" date="2013-01" db="EMBL/GenBank/DDBJ databases">
        <authorList>
            <person name="Harkins D.M."/>
            <person name="Durkin A.S."/>
            <person name="Brinkac L.M."/>
            <person name="Haft D.H."/>
            <person name="Selengut J.D."/>
            <person name="Sanka R."/>
            <person name="DePew J."/>
            <person name="Purushe J."/>
            <person name="Galloway R.L."/>
            <person name="Vinetz J.M."/>
            <person name="Sutton G.G."/>
            <person name="Nierman W.C."/>
            <person name="Fouts D.E."/>
        </authorList>
    </citation>
    <scope>NUCLEOTIDE SEQUENCE [LARGE SCALE GENOMIC DNA]</scope>
    <source>
        <strain evidence="1 2">Nikolaevo</strain>
    </source>
</reference>